<evidence type="ECO:0000313" key="1">
    <source>
        <dbReference type="EMBL" id="CAK9096649.1"/>
    </source>
</evidence>
<protein>
    <submittedName>
        <fullName evidence="1">Uncharacterized protein</fullName>
    </submittedName>
</protein>
<name>A0ABP0R8X2_9DINO</name>
<sequence length="211" mass="23972">MLAQRSGTKYTALLTKLSHFLKNLLHCKSSARYMYHSTVVTLEPFRYKSSSRWTKRRGWRSLMAIWRWISLLLLLPSRGEDLPTWLFKVTFEDTLHLSPGTQGSDLVADATFKEFVQQLLSGALVLPMFHFAPSAFTLDNATVLEDVHAEAINAHGSVGHGKKLVRFEATLTVGSRPVAMEVWRMPQLSFAGLAPWRKLYIQALTDMSIYQ</sequence>
<comment type="caution">
    <text evidence="1">The sequence shown here is derived from an EMBL/GenBank/DDBJ whole genome shotgun (WGS) entry which is preliminary data.</text>
</comment>
<gene>
    <name evidence="1" type="ORF">CCMP2556_LOCUS45943</name>
</gene>
<keyword evidence="2" id="KW-1185">Reference proteome</keyword>
<dbReference type="EMBL" id="CAXAMN010025639">
    <property type="protein sequence ID" value="CAK9096649.1"/>
    <property type="molecule type" value="Genomic_DNA"/>
</dbReference>
<organism evidence="1 2">
    <name type="scientific">Durusdinium trenchii</name>
    <dbReference type="NCBI Taxonomy" id="1381693"/>
    <lineage>
        <taxon>Eukaryota</taxon>
        <taxon>Sar</taxon>
        <taxon>Alveolata</taxon>
        <taxon>Dinophyceae</taxon>
        <taxon>Suessiales</taxon>
        <taxon>Symbiodiniaceae</taxon>
        <taxon>Durusdinium</taxon>
    </lineage>
</organism>
<proteinExistence type="predicted"/>
<evidence type="ECO:0000313" key="2">
    <source>
        <dbReference type="Proteomes" id="UP001642484"/>
    </source>
</evidence>
<accession>A0ABP0R8X2</accession>
<reference evidence="1 2" key="1">
    <citation type="submission" date="2024-02" db="EMBL/GenBank/DDBJ databases">
        <authorList>
            <person name="Chen Y."/>
            <person name="Shah S."/>
            <person name="Dougan E. K."/>
            <person name="Thang M."/>
            <person name="Chan C."/>
        </authorList>
    </citation>
    <scope>NUCLEOTIDE SEQUENCE [LARGE SCALE GENOMIC DNA]</scope>
</reference>
<dbReference type="Proteomes" id="UP001642484">
    <property type="component" value="Unassembled WGS sequence"/>
</dbReference>